<dbReference type="SUPFAM" id="SSF53474">
    <property type="entry name" value="alpha/beta-Hydrolases"/>
    <property type="match status" value="1"/>
</dbReference>
<name>A0ABW8K2G7_9GAMM</name>
<accession>A0ABW8K2G7</accession>
<gene>
    <name evidence="1" type="ORF">ISS97_07530</name>
</gene>
<evidence type="ECO:0000313" key="1">
    <source>
        <dbReference type="EMBL" id="MFK2917109.1"/>
    </source>
</evidence>
<protein>
    <submittedName>
        <fullName evidence="1">Alpha/beta hydrolase</fullName>
    </submittedName>
</protein>
<dbReference type="RefSeq" id="WP_379985504.1">
    <property type="nucleotide sequence ID" value="NZ_JADIKD010000009.1"/>
</dbReference>
<keyword evidence="2" id="KW-1185">Reference proteome</keyword>
<evidence type="ECO:0000313" key="2">
    <source>
        <dbReference type="Proteomes" id="UP001620408"/>
    </source>
</evidence>
<dbReference type="EMBL" id="JADIKD010000009">
    <property type="protein sequence ID" value="MFK2917109.1"/>
    <property type="molecule type" value="Genomic_DNA"/>
</dbReference>
<dbReference type="Proteomes" id="UP001620408">
    <property type="component" value="Unassembled WGS sequence"/>
</dbReference>
<sequence length="255" mass="28745">MFWRVIATMAALALLFYAGCCAALYFNQRHMLYHPEATWRLHHAPDFTLVNEGATLRGWVMHAGQPGALLYFGGNGERIEDAREELVRWFPQRTIYLLPYRGYAGSDGEPDERALISDALALFDEVSPKHTSVAVIGRSLGSGVAIQLAAQRSVERLALVTPFDSMVRVAQSFYPLMPVDWLARERFESWRYAPRVRCPVLLLRAGEDQLVAARRTATLAASFVTPPAQQVVPEANHNTIQEYTDYRVGLSRFMQ</sequence>
<dbReference type="GO" id="GO:0016787">
    <property type="term" value="F:hydrolase activity"/>
    <property type="evidence" value="ECO:0007669"/>
    <property type="project" value="UniProtKB-KW"/>
</dbReference>
<dbReference type="Gene3D" id="3.40.50.1820">
    <property type="entry name" value="alpha/beta hydrolase"/>
    <property type="match status" value="1"/>
</dbReference>
<proteinExistence type="predicted"/>
<comment type="caution">
    <text evidence="1">The sequence shown here is derived from an EMBL/GenBank/DDBJ whole genome shotgun (WGS) entry which is preliminary data.</text>
</comment>
<keyword evidence="1" id="KW-0378">Hydrolase</keyword>
<dbReference type="PANTHER" id="PTHR12277:SF81">
    <property type="entry name" value="PROTEIN ABHD13"/>
    <property type="match status" value="1"/>
</dbReference>
<reference evidence="1 2" key="1">
    <citation type="submission" date="2020-10" db="EMBL/GenBank/DDBJ databases">
        <title>Phylogeny of dyella-like bacteria.</title>
        <authorList>
            <person name="Fu J."/>
        </authorList>
    </citation>
    <scope>NUCLEOTIDE SEQUENCE [LARGE SCALE GENOMIC DNA]</scope>
    <source>
        <strain evidence="1 2">BB4</strain>
    </source>
</reference>
<dbReference type="PANTHER" id="PTHR12277">
    <property type="entry name" value="ALPHA/BETA HYDROLASE DOMAIN-CONTAINING PROTEIN"/>
    <property type="match status" value="1"/>
</dbReference>
<dbReference type="InterPro" id="IPR029058">
    <property type="entry name" value="AB_hydrolase_fold"/>
</dbReference>
<organism evidence="1 2">
    <name type="scientific">Dyella koreensis</name>
    <dbReference type="NCBI Taxonomy" id="311235"/>
    <lineage>
        <taxon>Bacteria</taxon>
        <taxon>Pseudomonadati</taxon>
        <taxon>Pseudomonadota</taxon>
        <taxon>Gammaproteobacteria</taxon>
        <taxon>Lysobacterales</taxon>
        <taxon>Rhodanobacteraceae</taxon>
        <taxon>Dyella</taxon>
    </lineage>
</organism>